<feature type="compositionally biased region" description="Acidic residues" evidence="3">
    <location>
        <begin position="1680"/>
        <end position="1692"/>
    </location>
</feature>
<feature type="domain" description="Peptidase C-terminal archaeal/bacterial" evidence="4">
    <location>
        <begin position="2378"/>
        <end position="2458"/>
    </location>
</feature>
<comment type="subcellular location">
    <subcellularLocation>
        <location evidence="1">Secreted</location>
    </subcellularLocation>
</comment>
<name>K9YWZ6_DACS8</name>
<feature type="region of interest" description="Disordered" evidence="3">
    <location>
        <begin position="653"/>
        <end position="702"/>
    </location>
</feature>
<evidence type="ECO:0000313" key="5">
    <source>
        <dbReference type="EMBL" id="AFZ50840.1"/>
    </source>
</evidence>
<feature type="compositionally biased region" description="Polar residues" evidence="3">
    <location>
        <begin position="487"/>
        <end position="501"/>
    </location>
</feature>
<dbReference type="STRING" id="13035.Dacsa_2223"/>
<dbReference type="Pfam" id="PF00404">
    <property type="entry name" value="Dockerin_1"/>
    <property type="match status" value="1"/>
</dbReference>
<dbReference type="PANTHER" id="PTHR38340:SF1">
    <property type="entry name" value="S-LAYER PROTEIN"/>
    <property type="match status" value="1"/>
</dbReference>
<organism evidence="5 6">
    <name type="scientific">Dactylococcopsis salina (strain PCC 8305)</name>
    <name type="common">Myxobactron salinum</name>
    <dbReference type="NCBI Taxonomy" id="13035"/>
    <lineage>
        <taxon>Bacteria</taxon>
        <taxon>Bacillati</taxon>
        <taxon>Cyanobacteriota</taxon>
        <taxon>Cyanophyceae</taxon>
        <taxon>Nodosilineales</taxon>
        <taxon>Cymatolegaceae</taxon>
        <taxon>Dactylococcopsis</taxon>
    </lineage>
</organism>
<feature type="region of interest" description="Disordered" evidence="3">
    <location>
        <begin position="1457"/>
        <end position="1506"/>
    </location>
</feature>
<evidence type="ECO:0000313" key="6">
    <source>
        <dbReference type="Proteomes" id="UP000010482"/>
    </source>
</evidence>
<dbReference type="InterPro" id="IPR002105">
    <property type="entry name" value="Dockerin_1_rpt"/>
</dbReference>
<keyword evidence="6" id="KW-1185">Reference proteome</keyword>
<dbReference type="PATRIC" id="fig|13035.3.peg.2518"/>
<dbReference type="InterPro" id="IPR001343">
    <property type="entry name" value="Hemolysn_Ca-bd"/>
</dbReference>
<reference evidence="5" key="1">
    <citation type="submission" date="2012-04" db="EMBL/GenBank/DDBJ databases">
        <title>Finished genome of Dactylococcopsis salina PCC 8305.</title>
        <authorList>
            <consortium name="US DOE Joint Genome Institute"/>
            <person name="Gugger M."/>
            <person name="Coursin T."/>
            <person name="Rippka R."/>
            <person name="Tandeau De Marsac N."/>
            <person name="Huntemann M."/>
            <person name="Wei C.-L."/>
            <person name="Han J."/>
            <person name="Detter J.C."/>
            <person name="Han C."/>
            <person name="Tapia R."/>
            <person name="Daligault H."/>
            <person name="Chen A."/>
            <person name="Krypides N."/>
            <person name="Mavromatis K."/>
            <person name="Markowitz V."/>
            <person name="Szeto E."/>
            <person name="Ivanova N."/>
            <person name="Ovchinnikova G."/>
            <person name="Pagani I."/>
            <person name="Pati A."/>
            <person name="Goodwin L."/>
            <person name="Peters L."/>
            <person name="Pitluck S."/>
            <person name="Woyke T."/>
            <person name="Kerfeld C."/>
        </authorList>
    </citation>
    <scope>NUCLEOTIDE SEQUENCE [LARGE SCALE GENOMIC DNA]</scope>
    <source>
        <strain evidence="5">PCC 8305</strain>
    </source>
</reference>
<dbReference type="InterPro" id="IPR011049">
    <property type="entry name" value="Serralysin-like_metalloprot_C"/>
</dbReference>
<feature type="region of interest" description="Disordered" evidence="3">
    <location>
        <begin position="1285"/>
        <end position="1338"/>
    </location>
</feature>
<feature type="region of interest" description="Disordered" evidence="3">
    <location>
        <begin position="1"/>
        <end position="37"/>
    </location>
</feature>
<evidence type="ECO:0000256" key="2">
    <source>
        <dbReference type="ARBA" id="ARBA00022525"/>
    </source>
</evidence>
<dbReference type="PRINTS" id="PR00313">
    <property type="entry name" value="CABNDNGRPT"/>
</dbReference>
<feature type="domain" description="Peptidase C-terminal archaeal/bacterial" evidence="4">
    <location>
        <begin position="2080"/>
        <end position="2154"/>
    </location>
</feature>
<proteinExistence type="predicted"/>
<dbReference type="PROSITE" id="PS00330">
    <property type="entry name" value="HEMOLYSIN_CALCIUM"/>
    <property type="match status" value="25"/>
</dbReference>
<feature type="region of interest" description="Disordered" evidence="3">
    <location>
        <begin position="315"/>
        <end position="368"/>
    </location>
</feature>
<feature type="domain" description="Peptidase C-terminal archaeal/bacterial" evidence="4">
    <location>
        <begin position="2529"/>
        <end position="2599"/>
    </location>
</feature>
<dbReference type="InterPro" id="IPR007280">
    <property type="entry name" value="Peptidase_C_arc/bac"/>
</dbReference>
<dbReference type="InterPro" id="IPR013783">
    <property type="entry name" value="Ig-like_fold"/>
</dbReference>
<dbReference type="Gene3D" id="2.60.40.2810">
    <property type="match status" value="1"/>
</dbReference>
<dbReference type="Pfam" id="PF17963">
    <property type="entry name" value="Big_9"/>
    <property type="match status" value="1"/>
</dbReference>
<feature type="region of interest" description="Disordered" evidence="3">
    <location>
        <begin position="487"/>
        <end position="536"/>
    </location>
</feature>
<dbReference type="OrthoDB" id="518237at2"/>
<dbReference type="SUPFAM" id="SSF51120">
    <property type="entry name" value="beta-Roll"/>
    <property type="match status" value="12"/>
</dbReference>
<dbReference type="InterPro" id="IPR018511">
    <property type="entry name" value="Hemolysin-typ_Ca-bd_CS"/>
</dbReference>
<protein>
    <submittedName>
        <fullName evidence="5">Ca2+-binding protein, RTX toxin</fullName>
    </submittedName>
</protein>
<dbReference type="PANTHER" id="PTHR38340">
    <property type="entry name" value="S-LAYER PROTEIN"/>
    <property type="match status" value="1"/>
</dbReference>
<dbReference type="eggNOG" id="COG2931">
    <property type="taxonomic scope" value="Bacteria"/>
</dbReference>
<dbReference type="Gene3D" id="2.60.120.380">
    <property type="match status" value="4"/>
</dbReference>
<dbReference type="HOGENOM" id="CLU_225082_0_0_3"/>
<evidence type="ECO:0000256" key="3">
    <source>
        <dbReference type="SAM" id="MobiDB-lite"/>
    </source>
</evidence>
<feature type="compositionally biased region" description="Polar residues" evidence="3">
    <location>
        <begin position="1457"/>
        <end position="1471"/>
    </location>
</feature>
<dbReference type="KEGG" id="dsl:Dacsa_2223"/>
<dbReference type="EMBL" id="CP003944">
    <property type="protein sequence ID" value="AFZ50840.1"/>
    <property type="molecule type" value="Genomic_DNA"/>
</dbReference>
<evidence type="ECO:0000259" key="4">
    <source>
        <dbReference type="Pfam" id="PF04151"/>
    </source>
</evidence>
<dbReference type="GO" id="GO:0005509">
    <property type="term" value="F:calcium ion binding"/>
    <property type="evidence" value="ECO:0007669"/>
    <property type="project" value="InterPro"/>
</dbReference>
<gene>
    <name evidence="5" type="ORF">Dacsa_2223</name>
</gene>
<dbReference type="Pfam" id="PF00353">
    <property type="entry name" value="HemolysinCabind"/>
    <property type="match status" value="18"/>
</dbReference>
<keyword evidence="2" id="KW-0964">Secreted</keyword>
<dbReference type="Gene3D" id="2.60.40.10">
    <property type="entry name" value="Immunoglobulins"/>
    <property type="match status" value="1"/>
</dbReference>
<dbReference type="InterPro" id="IPR050557">
    <property type="entry name" value="RTX_toxin/Mannuronan_C5-epim"/>
</dbReference>
<dbReference type="Proteomes" id="UP000010482">
    <property type="component" value="Chromosome"/>
</dbReference>
<dbReference type="Pfam" id="PF04151">
    <property type="entry name" value="PPC"/>
    <property type="match status" value="4"/>
</dbReference>
<feature type="region of interest" description="Disordered" evidence="3">
    <location>
        <begin position="1623"/>
        <end position="1692"/>
    </location>
</feature>
<accession>K9YWZ6</accession>
<dbReference type="GO" id="GO:0005576">
    <property type="term" value="C:extracellular region"/>
    <property type="evidence" value="ECO:0007669"/>
    <property type="project" value="UniProtKB-SubCell"/>
</dbReference>
<dbReference type="GO" id="GO:0004553">
    <property type="term" value="F:hydrolase activity, hydrolyzing O-glycosyl compounds"/>
    <property type="evidence" value="ECO:0007669"/>
    <property type="project" value="InterPro"/>
</dbReference>
<dbReference type="Gene3D" id="2.150.10.10">
    <property type="entry name" value="Serralysin-like metalloprotease, C-terminal"/>
    <property type="match status" value="12"/>
</dbReference>
<dbReference type="GO" id="GO:0000272">
    <property type="term" value="P:polysaccharide catabolic process"/>
    <property type="evidence" value="ECO:0007669"/>
    <property type="project" value="InterPro"/>
</dbReference>
<feature type="domain" description="Peptidase C-terminal archaeal/bacterial" evidence="4">
    <location>
        <begin position="2235"/>
        <end position="2301"/>
    </location>
</feature>
<dbReference type="RefSeq" id="WP_015229833.1">
    <property type="nucleotide sequence ID" value="NC_019780.1"/>
</dbReference>
<sequence length="3357" mass="354816">MATINGSENNDRLNGTPEDDLIVGGAGNDELSGGAGDDTFQFGEVRQFGLDVIAPSNLTEPGSDTIRFLEDITPEQTRLIRSPRNSDRLTIKVEDIVSGSVVELGRITINNQYSPLTNEVLPQVETLVFASDGSAVDLTQGLTITGNANSIEYLGTQGDDTLKGLAGDDTLRGFAGSDRLEGGENNDDLFGGEGNDTLIGGKGDDDLFGGKGNDTFLFDVSAGEFGTDRIVDDDDFRARLEPGTDEIRIQGEISEADLRFFRGENWNQLNIFVGEFGQISIDNQYSSLTEEPLPQVENLVLENAGKTIDLTAGLNFTGTEEGDSMSGTPSDDTLSGLAGSDTLSGLGGNDRLEGAEGSDTLRGGEGNDTLIGGLGDDDLFGGAGDDTFVFDVSAGGFGFDEIARSGSLEPGTDEILIQGEISESDLRFFREENSNQLNIFVGEFGQIRIENQYSSLTEEPLPQVENLVLENAETTIDLTGGLTFVGNENRNNMSGSPSDDTLSGLAGSETLSGLGGNDRLEGSEGSDALRGGKGNDTLIGGKGDDDLFGGEGDDTFVFDVSAGEFGLDEIARSGSLEPGTDEILIQGEISESDLRFFRGENSNQLNIFVGEFGQIEIENQYSSLTGEPFPQVEKLVLENAETTIDLTAGLNFTGTEEGESMSGSPSDDTLSGLAGSDTLSGLGGNDRLEGAEGSDTLRGGKGNDILIGAEGDDDLFGGEGDDTFEFAIGNFGGFGFNEISRDGALEAGNDTIRLLADVNPAETRFFRDGSSLKIFVERVVIGETVIFGQIKIENQYSNFTDQTLPQVETLVFEADDTNVDLTGGLTFTGDNNSNGIEGTANGDVLEGLLGNDELFGLAGDDVLIGGPGDDDLYGGSGSDIFSGTLGQLDGSQIFDLEEADQIRFEGASFTQDNLSRENFSESVRLTIDADNDGVIDTTIDLESEFADDDQLQVGTDEAGNTIIQLNRSQQPAPPQNLTLTGDESNNTLIGEGGNDIIVGGAGNDRLFGGAGDDRFEFAVGDTGFGSNVIADDNALEPGSDTIRFREDITPEQTHLIRSNNDLLIIVETVVSGSVIELGRITIENQYSPVTNEVLPQVETLLFASDVDATVDLTQGLTITGNATSGEIPGTLGNDSIEGLAGSDTLRGFAGNDRLEAGEGNDTLRGGQGNDTLIGGKGDDDLFGGEGNDTFLFDVSAGGFGFDEIARSGSLEPRTDEIRIQGEISEADLRFFRGENWNQLNIFVGEFGQIEIENQYSSLTGEPLPQVENLVLENAETTIDLTAGLNFTGTEEGDSMSGTPSDDTLSGLAGSDTLSGLGGNDRLEGAEGSDTLRGGEGNDTLIGGLGDDDLFGGAGDDTFVFDVSAGGFGFDEIARSGSLEPGTDEIRIQGDISEADLRFFRGENSNQLNIFVGEFGQIEIENQYSSLTGEPFPQVENLVLENAETTIDLTAGLNFTGTEDGNSMSGSPSDDTLSGLAGSDTLSGLGGNDRLEGAEGSDTLRGGEGNDTLFGGLGDDDLFGGAGDDTFVFDVSAGEFGFDEIARSGSLEPGTDEIIIQGEISENDLRFFRQENSNQLNILVGEFGQIRIENQYSSLTEEPLPQVENLVLENAETTIDLTAGLNFTGTEEGESMSGSPSDDTLSGLAGSDTLSGLGGNDRLEGAEGSDTLRGGEGNDTLIGAEGDDDLFGGEGDDTFEFAVGDAGGFGFDEIGRDGALEAGNDTIRLLADVNPAETRFFRDGSSLKIFVETLTGGETIPLGQINIYNQYSNLTNEPLPQVETLVFEADDTTIDLTDGLTFTGDDNGNNIEGTANGDRLEGLFGDDALFGFGGDDVLVGGPGSNDLRGGAGNDIFLGTLGQLDGDQIFDFEIGDQIRFQNTNFTQSSLSREDFENSVRLTIDADNDQVIDTTIDLEGQFTDTDRFEVQTDEEGNTNILLVDRSNATPAVENPVDDITLEQGDTPGAINLFDVFEDKEEEDAALTYRVANTNPSLVETNFNPETGELTLILSSGVGSSDLILEASDSRGFTGSERFTLTKAGSEQEPNDIISQATNIGASLADAGEFATSGFIGDNTALDNPRLDTDLYQVGLNSGESIQIDVDTNAEVPLDTIIRVFNTSGRELGFNDDRAVAGESSSDDPSLTFTAPNSGNFYIGISNAANDRYSPFFAESGLGGGVTGTYQLTVTQNQQPQPVQENAESPVNDTLDNATSLELGEAAIAQTGEIGDNPDFITVPGLDVDLYQVELAEAQTVSFSITRASVDALLRVFDSNGAEIAFNDDLGDQESFIEFEAPTAGTYYIGVSGFGNRNYDPNTAGSGNNPFADTGSYTLNVTPEMEQEVTEPGPGEVDDTLEKATIVESDSLTATRSIGDNPDLSEVGLDVDLYQVELDSTSRLRAAINTTNLDSEFDSLLRIFDEDGNEVAINDDAPSFASQTGEGTVRDSFLTFTPIVAGKYYVGVSGFGNESYNPNQAESGAVGGSTGDYELQLTVTEAVPEEAPTNDTTDTAINVELTNNQFSSDGFIGDNFSNGGDVDLYQVVLEAEETLTIDVDAAILGSELDGFLRIFNSAGEEITVDDDSGDFTDPQLSFTAPTNDTYTVGLSAFANRNYKPITGEDASGGTTGEYEISFTVETPIPAAEAPVQEIRPTANDNTGFTNSNNTITIDVLNNDTANDDQGFLEITDFPETTEKGGTVTLDDQSRIVYTPDPDFGGVDEFTYTIANESGGFDEGTVKVTVNRPPEGASVQVDLEVLPVPGLEAQLDNGLQIGDEFLVNVRFFDQLSDNNPTDAVVAGYADLLFDPAVLQVVEDNSDVDGEDGRLDGVVRNAEYNVFRKGTVDNPQGLVNEVGGTALVLSPDSLPNDNGIFSLHLKAVGGGNTAILASRAADENSSTVNIIGALADQRNQTNFGEIDLAAAVSDNNEVPSAFAPNFNLASPNNAVIEEDVTAIQGAIDAMEINVNFRDTDGNVLDNVEVGQEFEIVLSARDLRLNGGELGNKLGVFSAFADVLYDTLLIDVETADLTDPFRSPVINIEDAINDGEGIVNDLGGTNFDLTPVTETQEFAVLQATAKSAGELTIRTNTGDDPTAINTLFGVDGNLNSGTIYGENTLTITGEQPEANADLVVTGFDAVTDHVLGGETEVNVTVENQGEGSASGFQLEVLYYQADNPDELATETPTVLKTLALDELLAGESTEATENISLPLDILLEEALADDPSVFGEEETAFTSNNIDYLGVRIVDNLFSNENEEAFSNNGVTGTKGVDVDDIAYFPWDIANNQVDGLIQGGDDELNTDGEVTPTDATILFNNIGQTITDETTETSEGLDLTRLDLDLDGAISPVDAVRVANRIGYEINPTVFEDAV</sequence>
<evidence type="ECO:0000256" key="1">
    <source>
        <dbReference type="ARBA" id="ARBA00004613"/>
    </source>
</evidence>